<dbReference type="AlphaFoldDB" id="A0A9P8GE04"/>
<evidence type="ECO:0000256" key="1">
    <source>
        <dbReference type="ARBA" id="ARBA00006019"/>
    </source>
</evidence>
<dbReference type="EMBL" id="JAHFYH010000046">
    <property type="protein sequence ID" value="KAH0218733.1"/>
    <property type="molecule type" value="Genomic_DNA"/>
</dbReference>
<evidence type="ECO:0000256" key="2">
    <source>
        <dbReference type="SAM" id="MobiDB-lite"/>
    </source>
</evidence>
<evidence type="ECO:0000259" key="3">
    <source>
        <dbReference type="Pfam" id="PF00888"/>
    </source>
</evidence>
<organism evidence="4 5">
    <name type="scientific">Aureobasidium melanogenum</name>
    <name type="common">Aureobasidium pullulans var. melanogenum</name>
    <dbReference type="NCBI Taxonomy" id="46634"/>
    <lineage>
        <taxon>Eukaryota</taxon>
        <taxon>Fungi</taxon>
        <taxon>Dikarya</taxon>
        <taxon>Ascomycota</taxon>
        <taxon>Pezizomycotina</taxon>
        <taxon>Dothideomycetes</taxon>
        <taxon>Dothideomycetidae</taxon>
        <taxon>Dothideales</taxon>
        <taxon>Saccotheciaceae</taxon>
        <taxon>Aureobasidium</taxon>
    </lineage>
</organism>
<dbReference type="Proteomes" id="UP000767238">
    <property type="component" value="Unassembled WGS sequence"/>
</dbReference>
<name>A0A9P8GE04_AURME</name>
<feature type="domain" description="Cullin N-terminal" evidence="3">
    <location>
        <begin position="59"/>
        <end position="233"/>
    </location>
</feature>
<dbReference type="GO" id="GO:0006511">
    <property type="term" value="P:ubiquitin-dependent protein catabolic process"/>
    <property type="evidence" value="ECO:0007669"/>
    <property type="project" value="InterPro"/>
</dbReference>
<dbReference type="Gene3D" id="1.20.1310.10">
    <property type="entry name" value="Cullin Repeats"/>
    <property type="match status" value="1"/>
</dbReference>
<reference evidence="4" key="2">
    <citation type="submission" date="2021-08" db="EMBL/GenBank/DDBJ databases">
        <authorList>
            <person name="Gostincar C."/>
            <person name="Sun X."/>
            <person name="Song Z."/>
            <person name="Gunde-Cimerman N."/>
        </authorList>
    </citation>
    <scope>NUCLEOTIDE SEQUENCE</scope>
    <source>
        <strain evidence="4">EXF-8016</strain>
    </source>
</reference>
<dbReference type="GO" id="GO:0031625">
    <property type="term" value="F:ubiquitin protein ligase binding"/>
    <property type="evidence" value="ECO:0007669"/>
    <property type="project" value="InterPro"/>
</dbReference>
<dbReference type="InterPro" id="IPR001373">
    <property type="entry name" value="Cullin_N"/>
</dbReference>
<gene>
    <name evidence="4" type="ORF">KCV03_g6276</name>
</gene>
<comment type="similarity">
    <text evidence="1">Belongs to the cullin family.</text>
</comment>
<reference evidence="4" key="1">
    <citation type="journal article" date="2021" name="J Fungi (Basel)">
        <title>Virulence traits and population genomics of the black yeast Aureobasidium melanogenum.</title>
        <authorList>
            <person name="Cernosa A."/>
            <person name="Sun X."/>
            <person name="Gostincar C."/>
            <person name="Fang C."/>
            <person name="Gunde-Cimerman N."/>
            <person name="Song Z."/>
        </authorList>
    </citation>
    <scope>NUCLEOTIDE SEQUENCE</scope>
    <source>
        <strain evidence="4">EXF-8016</strain>
    </source>
</reference>
<comment type="caution">
    <text evidence="4">The sequence shown here is derived from an EMBL/GenBank/DDBJ whole genome shotgun (WGS) entry which is preliminary data.</text>
</comment>
<dbReference type="InterPro" id="IPR016159">
    <property type="entry name" value="Cullin_repeat-like_dom_sf"/>
</dbReference>
<feature type="non-terminal residue" evidence="4">
    <location>
        <position position="243"/>
    </location>
</feature>
<evidence type="ECO:0000313" key="5">
    <source>
        <dbReference type="Proteomes" id="UP000767238"/>
    </source>
</evidence>
<accession>A0A9P8GE04</accession>
<dbReference type="OrthoDB" id="3912666at2759"/>
<protein>
    <recommendedName>
        <fullName evidence="3">Cullin N-terminal domain-containing protein</fullName>
    </recommendedName>
</protein>
<dbReference type="Pfam" id="PF00888">
    <property type="entry name" value="Cullin"/>
    <property type="match status" value="1"/>
</dbReference>
<proteinExistence type="inferred from homology"/>
<dbReference type="SUPFAM" id="SSF74788">
    <property type="entry name" value="Cullin repeat-like"/>
    <property type="match status" value="1"/>
</dbReference>
<feature type="region of interest" description="Disordered" evidence="2">
    <location>
        <begin position="1"/>
        <end position="28"/>
    </location>
</feature>
<evidence type="ECO:0000313" key="4">
    <source>
        <dbReference type="EMBL" id="KAH0218733.1"/>
    </source>
</evidence>
<sequence length="243" mass="27987">MSLDPKQQAIPQPGTEPTDVPSRQETHENPAPTLAWIQSRVHDIYSAAKHLPPDSKSVPMSADAYAKIYTAIFDYVVGGKRGSAHLKGEDLYRSLEREIRTYCSDIRHELFPKETQENDMDKSAAERLLTAYILQWERFMKLTKFVRNLFHFVERHWIRREISEKRKNVYTIEDLHKKLWKEETLQIQKDEPSSQELQSLTAAALVLREKAGNMTVEDTSLIEYVVKSLSSIGLSIDGRLEAT</sequence>